<dbReference type="Gene3D" id="2.30.110.10">
    <property type="entry name" value="Electron Transport, Fmn-binding Protein, Chain A"/>
    <property type="match status" value="1"/>
</dbReference>
<evidence type="ECO:0000256" key="3">
    <source>
        <dbReference type="ARBA" id="ARBA00022643"/>
    </source>
</evidence>
<accession>A0A3D8Y8N3</accession>
<dbReference type="GO" id="GO:0016646">
    <property type="term" value="F:oxidoreductase activity, acting on the CH-NH group of donors, NAD or NADP as acceptor"/>
    <property type="evidence" value="ECO:0007669"/>
    <property type="project" value="UniProtKB-ARBA"/>
</dbReference>
<dbReference type="Proteomes" id="UP000256373">
    <property type="component" value="Unassembled WGS sequence"/>
</dbReference>
<evidence type="ECO:0000256" key="1">
    <source>
        <dbReference type="ARBA" id="ARBA00001917"/>
    </source>
</evidence>
<comment type="caution">
    <text evidence="6">The sequence shown here is derived from an EMBL/GenBank/DDBJ whole genome shotgun (WGS) entry which is preliminary data.</text>
</comment>
<proteinExistence type="inferred from homology"/>
<name>A0A3D8Y8N3_9BACT</name>
<protein>
    <submittedName>
        <fullName evidence="6">Flavin reductase family protein</fullName>
    </submittedName>
</protein>
<keyword evidence="2" id="KW-0285">Flavoprotein</keyword>
<evidence type="ECO:0000313" key="7">
    <source>
        <dbReference type="Proteomes" id="UP000256373"/>
    </source>
</evidence>
<comment type="similarity">
    <text evidence="4">Belongs to the flavoredoxin family.</text>
</comment>
<dbReference type="RefSeq" id="WP_115832102.1">
    <property type="nucleotide sequence ID" value="NZ_QNUL01000014.1"/>
</dbReference>
<keyword evidence="7" id="KW-1185">Reference proteome</keyword>
<comment type="cofactor">
    <cofactor evidence="1">
        <name>FMN</name>
        <dbReference type="ChEBI" id="CHEBI:58210"/>
    </cofactor>
</comment>
<dbReference type="PANTHER" id="PTHR33798:SF5">
    <property type="entry name" value="FLAVIN REDUCTASE LIKE DOMAIN-CONTAINING PROTEIN"/>
    <property type="match status" value="1"/>
</dbReference>
<dbReference type="PANTHER" id="PTHR33798">
    <property type="entry name" value="FLAVOPROTEIN OXYGENASE"/>
    <property type="match status" value="1"/>
</dbReference>
<evidence type="ECO:0000256" key="4">
    <source>
        <dbReference type="ARBA" id="ARBA00038054"/>
    </source>
</evidence>
<dbReference type="OrthoDB" id="5293996at2"/>
<gene>
    <name evidence="6" type="ORF">DSL64_16910</name>
</gene>
<dbReference type="EMBL" id="QNUL01000014">
    <property type="protein sequence ID" value="REA59686.1"/>
    <property type="molecule type" value="Genomic_DNA"/>
</dbReference>
<dbReference type="AlphaFoldDB" id="A0A3D8Y8N3"/>
<keyword evidence="3" id="KW-0288">FMN</keyword>
<dbReference type="GO" id="GO:0010181">
    <property type="term" value="F:FMN binding"/>
    <property type="evidence" value="ECO:0007669"/>
    <property type="project" value="InterPro"/>
</dbReference>
<dbReference type="InterPro" id="IPR012349">
    <property type="entry name" value="Split_barrel_FMN-bd"/>
</dbReference>
<dbReference type="Pfam" id="PF01613">
    <property type="entry name" value="Flavin_Reduct"/>
    <property type="match status" value="1"/>
</dbReference>
<evidence type="ECO:0000259" key="5">
    <source>
        <dbReference type="Pfam" id="PF01613"/>
    </source>
</evidence>
<evidence type="ECO:0000256" key="2">
    <source>
        <dbReference type="ARBA" id="ARBA00022630"/>
    </source>
</evidence>
<evidence type="ECO:0000313" key="6">
    <source>
        <dbReference type="EMBL" id="REA59686.1"/>
    </source>
</evidence>
<organism evidence="6 7">
    <name type="scientific">Dyadobacter luteus</name>
    <dbReference type="NCBI Taxonomy" id="2259619"/>
    <lineage>
        <taxon>Bacteria</taxon>
        <taxon>Pseudomonadati</taxon>
        <taxon>Bacteroidota</taxon>
        <taxon>Cytophagia</taxon>
        <taxon>Cytophagales</taxon>
        <taxon>Spirosomataceae</taxon>
        <taxon>Dyadobacter</taxon>
    </lineage>
</organism>
<dbReference type="InterPro" id="IPR002563">
    <property type="entry name" value="Flavin_Rdtase-like_dom"/>
</dbReference>
<sequence>MYHVNYHQILEMEKFFRINLINSIVGFKSLNLLGTISENGESNLCPVSSAFHLGANPPLIGIVMRPERAHNDTLKNIKSTGFYTLNNVLPDWYKAAHQASASYPSGVSEFAACGFKEQYLDEFRAPFVSESTVKIGLEVEELMDVKLNGTTIVIGRVSQIITEDTLLEDDGTINHTKAKTMTVAGLDAYFLPQFLERLPYAKP</sequence>
<dbReference type="SUPFAM" id="SSF50475">
    <property type="entry name" value="FMN-binding split barrel"/>
    <property type="match status" value="1"/>
</dbReference>
<feature type="domain" description="Flavin reductase like" evidence="5">
    <location>
        <begin position="33"/>
        <end position="165"/>
    </location>
</feature>
<reference evidence="6 7" key="1">
    <citation type="submission" date="2018-07" db="EMBL/GenBank/DDBJ databases">
        <title>Dyadobacter roseus sp. nov., isolated from rose rhizosphere soil.</title>
        <authorList>
            <person name="Chen L."/>
        </authorList>
    </citation>
    <scope>NUCLEOTIDE SEQUENCE [LARGE SCALE GENOMIC DNA]</scope>
    <source>
        <strain evidence="6 7">RS19</strain>
    </source>
</reference>